<accession>A0ACB9CXV5</accession>
<dbReference type="Proteomes" id="UP001055811">
    <property type="component" value="Linkage Group LG05"/>
</dbReference>
<gene>
    <name evidence="1" type="ORF">L2E82_29426</name>
</gene>
<dbReference type="EMBL" id="CM042013">
    <property type="protein sequence ID" value="KAI3739056.1"/>
    <property type="molecule type" value="Genomic_DNA"/>
</dbReference>
<reference evidence="2" key="1">
    <citation type="journal article" date="2022" name="Mol. Ecol. Resour.">
        <title>The genomes of chicory, endive, great burdock and yacon provide insights into Asteraceae palaeo-polyploidization history and plant inulin production.</title>
        <authorList>
            <person name="Fan W."/>
            <person name="Wang S."/>
            <person name="Wang H."/>
            <person name="Wang A."/>
            <person name="Jiang F."/>
            <person name="Liu H."/>
            <person name="Zhao H."/>
            <person name="Xu D."/>
            <person name="Zhang Y."/>
        </authorList>
    </citation>
    <scope>NUCLEOTIDE SEQUENCE [LARGE SCALE GENOMIC DNA]</scope>
    <source>
        <strain evidence="2">cv. Punajuju</strain>
    </source>
</reference>
<keyword evidence="2" id="KW-1185">Reference proteome</keyword>
<name>A0ACB9CXV5_CICIN</name>
<evidence type="ECO:0000313" key="1">
    <source>
        <dbReference type="EMBL" id="KAI3739056.1"/>
    </source>
</evidence>
<organism evidence="1 2">
    <name type="scientific">Cichorium intybus</name>
    <name type="common">Chicory</name>
    <dbReference type="NCBI Taxonomy" id="13427"/>
    <lineage>
        <taxon>Eukaryota</taxon>
        <taxon>Viridiplantae</taxon>
        <taxon>Streptophyta</taxon>
        <taxon>Embryophyta</taxon>
        <taxon>Tracheophyta</taxon>
        <taxon>Spermatophyta</taxon>
        <taxon>Magnoliopsida</taxon>
        <taxon>eudicotyledons</taxon>
        <taxon>Gunneridae</taxon>
        <taxon>Pentapetalae</taxon>
        <taxon>asterids</taxon>
        <taxon>campanulids</taxon>
        <taxon>Asterales</taxon>
        <taxon>Asteraceae</taxon>
        <taxon>Cichorioideae</taxon>
        <taxon>Cichorieae</taxon>
        <taxon>Cichoriinae</taxon>
        <taxon>Cichorium</taxon>
    </lineage>
</organism>
<reference evidence="1 2" key="2">
    <citation type="journal article" date="2022" name="Mol. Ecol. Resour.">
        <title>The genomes of chicory, endive, great burdock and yacon provide insights into Asteraceae paleo-polyploidization history and plant inulin production.</title>
        <authorList>
            <person name="Fan W."/>
            <person name="Wang S."/>
            <person name="Wang H."/>
            <person name="Wang A."/>
            <person name="Jiang F."/>
            <person name="Liu H."/>
            <person name="Zhao H."/>
            <person name="Xu D."/>
            <person name="Zhang Y."/>
        </authorList>
    </citation>
    <scope>NUCLEOTIDE SEQUENCE [LARGE SCALE GENOMIC DNA]</scope>
    <source>
        <strain evidence="2">cv. Punajuju</strain>
        <tissue evidence="1">Leaves</tissue>
    </source>
</reference>
<evidence type="ECO:0000313" key="2">
    <source>
        <dbReference type="Proteomes" id="UP001055811"/>
    </source>
</evidence>
<comment type="caution">
    <text evidence="1">The sequence shown here is derived from an EMBL/GenBank/DDBJ whole genome shotgun (WGS) entry which is preliminary data.</text>
</comment>
<sequence>METGLLIPIISHSLTIIISNKLITITTIILLFILRRMFHIVHHRRRFPVIVLKPHAGTKGGRAIPVYCAVCQYDVAAGERYRKLPQCHHCFHVVCIDPWFELKSTCPLCRSQVPVNLLPRRTEQKPPSFFTLILYSCLTAIRGKITHRFSRIQSKLTWM</sequence>
<protein>
    <submittedName>
        <fullName evidence="1">Uncharacterized protein</fullName>
    </submittedName>
</protein>
<proteinExistence type="predicted"/>